<protein>
    <recommendedName>
        <fullName evidence="3">PAS fold-4 domain-containing protein</fullName>
    </recommendedName>
</protein>
<sequence length="161" mass="17760">MIILWGEDRLAFYNDAYIHVLGPKHPAALGTPGAVLWGELWSSVRIDIDKAFAGESVWRGDIYLPMFRVGYLEETYFNYSMSPILVNGGKIGGILCPSFEVTNRVTHARRQHCLQEIGSKAGKALTEAEACRLAAEGLSTGPADVPFAMIYLVEGEGRQRQ</sequence>
<reference evidence="1" key="1">
    <citation type="submission" date="2020-05" db="EMBL/GenBank/DDBJ databases">
        <title>Phylogenomic resolution of chytrid fungi.</title>
        <authorList>
            <person name="Stajich J.E."/>
            <person name="Amses K."/>
            <person name="Simmons R."/>
            <person name="Seto K."/>
            <person name="Myers J."/>
            <person name="Bonds A."/>
            <person name="Quandt C.A."/>
            <person name="Barry K."/>
            <person name="Liu P."/>
            <person name="Grigoriev I."/>
            <person name="Longcore J.E."/>
            <person name="James T.Y."/>
        </authorList>
    </citation>
    <scope>NUCLEOTIDE SEQUENCE</scope>
    <source>
        <strain evidence="1">JEL0318</strain>
    </source>
</reference>
<evidence type="ECO:0008006" key="3">
    <source>
        <dbReference type="Google" id="ProtNLM"/>
    </source>
</evidence>
<comment type="caution">
    <text evidence="1">The sequence shown here is derived from an EMBL/GenBank/DDBJ whole genome shotgun (WGS) entry which is preliminary data.</text>
</comment>
<dbReference type="Proteomes" id="UP001212841">
    <property type="component" value="Unassembled WGS sequence"/>
</dbReference>
<dbReference type="Gene3D" id="3.30.450.20">
    <property type="entry name" value="PAS domain"/>
    <property type="match status" value="1"/>
</dbReference>
<accession>A0AAD5X7H9</accession>
<feature type="non-terminal residue" evidence="1">
    <location>
        <position position="161"/>
    </location>
</feature>
<gene>
    <name evidence="1" type="ORF">HK097_001103</name>
</gene>
<dbReference type="EMBL" id="JADGJD010000121">
    <property type="protein sequence ID" value="KAJ3054696.1"/>
    <property type="molecule type" value="Genomic_DNA"/>
</dbReference>
<keyword evidence="2" id="KW-1185">Reference proteome</keyword>
<organism evidence="1 2">
    <name type="scientific">Rhizophlyctis rosea</name>
    <dbReference type="NCBI Taxonomy" id="64517"/>
    <lineage>
        <taxon>Eukaryota</taxon>
        <taxon>Fungi</taxon>
        <taxon>Fungi incertae sedis</taxon>
        <taxon>Chytridiomycota</taxon>
        <taxon>Chytridiomycota incertae sedis</taxon>
        <taxon>Chytridiomycetes</taxon>
        <taxon>Rhizophlyctidales</taxon>
        <taxon>Rhizophlyctidaceae</taxon>
        <taxon>Rhizophlyctis</taxon>
    </lineage>
</organism>
<proteinExistence type="predicted"/>
<dbReference type="AlphaFoldDB" id="A0AAD5X7H9"/>
<name>A0AAD5X7H9_9FUNG</name>
<evidence type="ECO:0000313" key="1">
    <source>
        <dbReference type="EMBL" id="KAJ3054696.1"/>
    </source>
</evidence>
<evidence type="ECO:0000313" key="2">
    <source>
        <dbReference type="Proteomes" id="UP001212841"/>
    </source>
</evidence>